<comment type="caution">
    <text evidence="1">The sequence shown here is derived from an EMBL/GenBank/DDBJ whole genome shotgun (WGS) entry which is preliminary data.</text>
</comment>
<proteinExistence type="predicted"/>
<dbReference type="EMBL" id="JANJYJ010000009">
    <property type="protein sequence ID" value="KAK3189361.1"/>
    <property type="molecule type" value="Genomic_DNA"/>
</dbReference>
<evidence type="ECO:0000313" key="2">
    <source>
        <dbReference type="Proteomes" id="UP001281410"/>
    </source>
</evidence>
<sequence>MAKRPRISTFEKGKQSDFSMGVTVSITPVAITQYFATLDVQLFYDPARLLHRLVSGRLIDIGRVIFQDICHCGSDDTLSMVFHCLITAFWRNAGIDVDTGLEEHAPIVIGLTHWNNLLHSRGLPTIGPYKERRRRREAREAQAAQMEDQQLQIDAASPIPGDQPRHVQPDAGQFDSFLQALKKHMDSCLGELEGQMN</sequence>
<evidence type="ECO:0000313" key="1">
    <source>
        <dbReference type="EMBL" id="KAK3189361.1"/>
    </source>
</evidence>
<name>A0AAD9ZSZ2_9ROSI</name>
<dbReference type="AlphaFoldDB" id="A0AAD9ZSZ2"/>
<keyword evidence="2" id="KW-1185">Reference proteome</keyword>
<reference evidence="1" key="1">
    <citation type="journal article" date="2023" name="Plant J.">
        <title>Genome sequences and population genomics provide insights into the demographic history, inbreeding, and mutation load of two 'living fossil' tree species of Dipteronia.</title>
        <authorList>
            <person name="Feng Y."/>
            <person name="Comes H.P."/>
            <person name="Chen J."/>
            <person name="Zhu S."/>
            <person name="Lu R."/>
            <person name="Zhang X."/>
            <person name="Li P."/>
            <person name="Qiu J."/>
            <person name="Olsen K.M."/>
            <person name="Qiu Y."/>
        </authorList>
    </citation>
    <scope>NUCLEOTIDE SEQUENCE</scope>
    <source>
        <strain evidence="1">NBL</strain>
    </source>
</reference>
<accession>A0AAD9ZSZ2</accession>
<organism evidence="1 2">
    <name type="scientific">Dipteronia sinensis</name>
    <dbReference type="NCBI Taxonomy" id="43782"/>
    <lineage>
        <taxon>Eukaryota</taxon>
        <taxon>Viridiplantae</taxon>
        <taxon>Streptophyta</taxon>
        <taxon>Embryophyta</taxon>
        <taxon>Tracheophyta</taxon>
        <taxon>Spermatophyta</taxon>
        <taxon>Magnoliopsida</taxon>
        <taxon>eudicotyledons</taxon>
        <taxon>Gunneridae</taxon>
        <taxon>Pentapetalae</taxon>
        <taxon>rosids</taxon>
        <taxon>malvids</taxon>
        <taxon>Sapindales</taxon>
        <taxon>Sapindaceae</taxon>
        <taxon>Hippocastanoideae</taxon>
        <taxon>Acereae</taxon>
        <taxon>Dipteronia</taxon>
    </lineage>
</organism>
<protein>
    <submittedName>
        <fullName evidence="1">Uncharacterized protein</fullName>
    </submittedName>
</protein>
<gene>
    <name evidence="1" type="ORF">Dsin_028922</name>
</gene>
<dbReference type="Proteomes" id="UP001281410">
    <property type="component" value="Unassembled WGS sequence"/>
</dbReference>